<evidence type="ECO:0000313" key="3">
    <source>
        <dbReference type="Proteomes" id="UP001568894"/>
    </source>
</evidence>
<name>A0ABV4KF59_9FLAO</name>
<reference evidence="2 3" key="1">
    <citation type="submission" date="2023-05" db="EMBL/GenBank/DDBJ databases">
        <title>Adaptations of aquatic viruses from atmosphere-close ecosystems of the Central Arctic Ocean.</title>
        <authorList>
            <person name="Rahlff J."/>
            <person name="Holmfeldt K."/>
        </authorList>
    </citation>
    <scope>NUCLEOTIDE SEQUENCE [LARGE SCALE GENOMIC DNA]</scope>
    <source>
        <strain evidence="2 3">Arc14</strain>
    </source>
</reference>
<keyword evidence="3" id="KW-1185">Reference proteome</keyword>
<keyword evidence="1" id="KW-1133">Transmembrane helix</keyword>
<protein>
    <submittedName>
        <fullName evidence="2">Uncharacterized protein</fullName>
    </submittedName>
</protein>
<gene>
    <name evidence="2" type="ORF">QO192_07620</name>
</gene>
<keyword evidence="1" id="KW-0812">Transmembrane</keyword>
<feature type="transmembrane region" description="Helical" evidence="1">
    <location>
        <begin position="50"/>
        <end position="68"/>
    </location>
</feature>
<organism evidence="2 3">
    <name type="scientific">Flavobacterium frigidarium</name>
    <dbReference type="NCBI Taxonomy" id="99286"/>
    <lineage>
        <taxon>Bacteria</taxon>
        <taxon>Pseudomonadati</taxon>
        <taxon>Bacteroidota</taxon>
        <taxon>Flavobacteriia</taxon>
        <taxon>Flavobacteriales</taxon>
        <taxon>Flavobacteriaceae</taxon>
        <taxon>Flavobacterium</taxon>
    </lineage>
</organism>
<feature type="transmembrane region" description="Helical" evidence="1">
    <location>
        <begin position="80"/>
        <end position="101"/>
    </location>
</feature>
<keyword evidence="1" id="KW-0472">Membrane</keyword>
<dbReference type="EMBL" id="JASMRN010000005">
    <property type="protein sequence ID" value="MEZ7515149.1"/>
    <property type="molecule type" value="Genomic_DNA"/>
</dbReference>
<comment type="caution">
    <text evidence="2">The sequence shown here is derived from an EMBL/GenBank/DDBJ whole genome shotgun (WGS) entry which is preliminary data.</text>
</comment>
<evidence type="ECO:0000313" key="2">
    <source>
        <dbReference type="EMBL" id="MEZ7515149.1"/>
    </source>
</evidence>
<evidence type="ECO:0000256" key="1">
    <source>
        <dbReference type="SAM" id="Phobius"/>
    </source>
</evidence>
<feature type="transmembrane region" description="Helical" evidence="1">
    <location>
        <begin position="12"/>
        <end position="30"/>
    </location>
</feature>
<dbReference type="RefSeq" id="WP_339658363.1">
    <property type="nucleotide sequence ID" value="NZ_CAXBLC010000029.1"/>
</dbReference>
<proteinExistence type="predicted"/>
<accession>A0ABV4KF59</accession>
<sequence>MEELIKKYLKILIAIYVFAYLSSEIIAYIFPNLLSIEKENGQHLNIGAGYLRTGIRYFLNVLLVFVLAKEMKFLNLKSSLILIVTCLSNIIGVAFFLLLAFDQKYLKNEK</sequence>
<dbReference type="Proteomes" id="UP001568894">
    <property type="component" value="Unassembled WGS sequence"/>
</dbReference>